<gene>
    <name evidence="4" type="ORF">PMH09_03145</name>
</gene>
<dbReference type="InterPro" id="IPR015424">
    <property type="entry name" value="PyrdxlP-dep_Trfase"/>
</dbReference>
<dbReference type="Gene3D" id="3.90.1150.10">
    <property type="entry name" value="Aspartate Aminotransferase, domain 1"/>
    <property type="match status" value="1"/>
</dbReference>
<keyword evidence="4" id="KW-0808">Transferase</keyword>
<dbReference type="InterPro" id="IPR015422">
    <property type="entry name" value="PyrdxlP-dep_Trfase_small"/>
</dbReference>
<protein>
    <submittedName>
        <fullName evidence="4">DegT/DnrJ/EryC1/StrS family aminotransferase</fullName>
    </submittedName>
</protein>
<keyword evidence="1 3" id="KW-0663">Pyridoxal phosphate</keyword>
<comment type="caution">
    <text evidence="4">The sequence shown here is derived from an EMBL/GenBank/DDBJ whole genome shotgun (WGS) entry which is preliminary data.</text>
</comment>
<dbReference type="EMBL" id="JAQOSQ010000002">
    <property type="protein sequence ID" value="MDJ1182179.1"/>
    <property type="molecule type" value="Genomic_DNA"/>
</dbReference>
<dbReference type="InterPro" id="IPR015421">
    <property type="entry name" value="PyrdxlP-dep_Trfase_major"/>
</dbReference>
<dbReference type="SUPFAM" id="SSF53383">
    <property type="entry name" value="PLP-dependent transferases"/>
    <property type="match status" value="1"/>
</dbReference>
<sequence length="377" mass="41519">MLLQTNPKAGYLAYKEEIDRAVSRVLKSGWYILGEEVAAFEREFAEYMGANHAIGVATGTDALILALKACGIGAGDGVITVAHTAVATVTAIELAGATPILADIDPVTFTLAPNSLEDTIRYCDRQYPEITLKAIIPVHIYGHSVDITAILNIAHRYNLEVIEDCAQSHGATFKERKTGTWGKLGTFSFYPTKNLGALGDGGAIITNDSQLAETLMALRQYGWRQKFVSDLSGMNSRLDPIQAAILRVKLAYLDRDNQQRRNIADIYHRNLSQSGLELPQISPEIEPVYHQYVVRSHQRNQLQTRLKEQGIGTAIHYPIPVHQQPAYRHLPLAPDGLTVTEKMSQEILSLPMYGQLSDGQAEEVSQAVLASLQSLDR</sequence>
<organism evidence="4 5">
    <name type="scientific">Roseofilum casamattae BLCC-M143</name>
    <dbReference type="NCBI Taxonomy" id="3022442"/>
    <lineage>
        <taxon>Bacteria</taxon>
        <taxon>Bacillati</taxon>
        <taxon>Cyanobacteriota</taxon>
        <taxon>Cyanophyceae</taxon>
        <taxon>Desertifilales</taxon>
        <taxon>Desertifilaceae</taxon>
        <taxon>Roseofilum</taxon>
        <taxon>Roseofilum casamattae</taxon>
    </lineage>
</organism>
<dbReference type="PANTHER" id="PTHR30244:SF36">
    <property type="entry name" value="3-OXO-GLUCOSE-6-PHOSPHATE:GLUTAMATE AMINOTRANSFERASE"/>
    <property type="match status" value="1"/>
</dbReference>
<dbReference type="Gene3D" id="3.40.640.10">
    <property type="entry name" value="Type I PLP-dependent aspartate aminotransferase-like (Major domain)"/>
    <property type="match status" value="1"/>
</dbReference>
<accession>A0ABT7BUI4</accession>
<name>A0ABT7BUI4_9CYAN</name>
<dbReference type="Proteomes" id="UP001232992">
    <property type="component" value="Unassembled WGS sequence"/>
</dbReference>
<dbReference type="RefSeq" id="WP_283756832.1">
    <property type="nucleotide sequence ID" value="NZ_JAQOSQ010000002.1"/>
</dbReference>
<dbReference type="CDD" id="cd00616">
    <property type="entry name" value="AHBA_syn"/>
    <property type="match status" value="1"/>
</dbReference>
<proteinExistence type="inferred from homology"/>
<evidence type="ECO:0000256" key="1">
    <source>
        <dbReference type="ARBA" id="ARBA00022898"/>
    </source>
</evidence>
<dbReference type="PANTHER" id="PTHR30244">
    <property type="entry name" value="TRANSAMINASE"/>
    <property type="match status" value="1"/>
</dbReference>
<dbReference type="Pfam" id="PF01041">
    <property type="entry name" value="DegT_DnrJ_EryC1"/>
    <property type="match status" value="1"/>
</dbReference>
<comment type="similarity">
    <text evidence="2 3">Belongs to the DegT/DnrJ/EryC1 family.</text>
</comment>
<evidence type="ECO:0000313" key="5">
    <source>
        <dbReference type="Proteomes" id="UP001232992"/>
    </source>
</evidence>
<evidence type="ECO:0000256" key="3">
    <source>
        <dbReference type="RuleBase" id="RU004508"/>
    </source>
</evidence>
<evidence type="ECO:0000256" key="2">
    <source>
        <dbReference type="ARBA" id="ARBA00037999"/>
    </source>
</evidence>
<evidence type="ECO:0000313" key="4">
    <source>
        <dbReference type="EMBL" id="MDJ1182179.1"/>
    </source>
</evidence>
<reference evidence="4 5" key="1">
    <citation type="submission" date="2023-01" db="EMBL/GenBank/DDBJ databases">
        <title>Novel diversity within Roseofilum (Cyanobacteria; Desertifilaceae) from marine benthic mats with descriptions of four novel species.</title>
        <authorList>
            <person name="Wang Y."/>
            <person name="Berthold D.E."/>
            <person name="Hu J."/>
            <person name="Lefler F.W."/>
            <person name="Laughinghouse H.D. IV."/>
        </authorList>
    </citation>
    <scope>NUCLEOTIDE SEQUENCE [LARGE SCALE GENOMIC DNA]</scope>
    <source>
        <strain evidence="4 5">BLCC-M143</strain>
    </source>
</reference>
<keyword evidence="5" id="KW-1185">Reference proteome</keyword>
<dbReference type="PIRSF" id="PIRSF000390">
    <property type="entry name" value="PLP_StrS"/>
    <property type="match status" value="1"/>
</dbReference>
<dbReference type="InterPro" id="IPR000653">
    <property type="entry name" value="DegT/StrS_aminotransferase"/>
</dbReference>
<keyword evidence="4" id="KW-0032">Aminotransferase</keyword>
<dbReference type="GO" id="GO:0008483">
    <property type="term" value="F:transaminase activity"/>
    <property type="evidence" value="ECO:0007669"/>
    <property type="project" value="UniProtKB-KW"/>
</dbReference>